<dbReference type="Pfam" id="PF15383">
    <property type="entry name" value="TMEM237"/>
    <property type="match status" value="1"/>
</dbReference>
<evidence type="ECO:0000256" key="4">
    <source>
        <dbReference type="ARBA" id="ARBA00022692"/>
    </source>
</evidence>
<evidence type="ECO:0000256" key="10">
    <source>
        <dbReference type="ARBA" id="ARBA00025631"/>
    </source>
</evidence>
<evidence type="ECO:0000256" key="11">
    <source>
        <dbReference type="SAM" id="MobiDB-lite"/>
    </source>
</evidence>
<feature type="region of interest" description="Disordered" evidence="11">
    <location>
        <begin position="1"/>
        <end position="225"/>
    </location>
</feature>
<gene>
    <name evidence="13" type="primary">TMEM237</name>
    <name evidence="13" type="ORF">BLAG_LOCUS21090</name>
</gene>
<evidence type="ECO:0000256" key="9">
    <source>
        <dbReference type="ARBA" id="ARBA00023273"/>
    </source>
</evidence>
<evidence type="ECO:0000313" key="14">
    <source>
        <dbReference type="Proteomes" id="UP000838412"/>
    </source>
</evidence>
<keyword evidence="8 12" id="KW-0472">Membrane</keyword>
<feature type="transmembrane region" description="Helical" evidence="12">
    <location>
        <begin position="398"/>
        <end position="417"/>
    </location>
</feature>
<dbReference type="PANTHER" id="PTHR28388">
    <property type="entry name" value="TRANSMEMBRANE PROTEIN 237"/>
    <property type="match status" value="1"/>
</dbReference>
<keyword evidence="7" id="KW-0969">Cilium</keyword>
<feature type="transmembrane region" description="Helical" evidence="12">
    <location>
        <begin position="459"/>
        <end position="481"/>
    </location>
</feature>
<reference evidence="13" key="1">
    <citation type="submission" date="2022-01" db="EMBL/GenBank/DDBJ databases">
        <authorList>
            <person name="Braso-Vives M."/>
        </authorList>
    </citation>
    <scope>NUCLEOTIDE SEQUENCE</scope>
</reference>
<feature type="compositionally biased region" description="Basic residues" evidence="11">
    <location>
        <begin position="139"/>
        <end position="156"/>
    </location>
</feature>
<dbReference type="InterPro" id="IPR029409">
    <property type="entry name" value="TMEM237"/>
</dbReference>
<keyword evidence="14" id="KW-1185">Reference proteome</keyword>
<sequence length="511" mass="56476">MSLKFKMAAHQDLPPRNLPPLPGPSTITEGPDLLATTSKKKKRLSAGITGSDSQLSSSALASRGGVDGVEDGASANGSVDNVWEPQQDRQERKARQRKKRQSRNVEEEGAGTDLSEKSKRQSKALDDEEGKDKVAVSPRQRRRHHRAVTKSPRVRRSVSEEGIDEIPDSGKKRRKPKPRPEGEGEGSAEGEGEGGEKARPPRPQPGKKKKKKNARTNLTSADEAYQADGEVSVDFMVADEDIIVGDKTTDMQKPHKVSSMTSQPVGPLFVETKSGFRVEQRRRLSRLQETDEEYAEQDKADRTTGELALSTHRGFKKFALFCHGILAGYSLWHCIVVFLLTEKGDLNFLQQYSRLAQPAQSLFYILLAICTVSVFDSYDVARPNRRFFRSLLTPQSGAISILVYLISIIFSVSIASIDDRIGLFVEATPTVLPSDVSTVTVATTNQDLWTDSDAANRLYIWRIINTMRVGGAILGWLIVALNPTVDHTSEHLYDPEDSLVATEMVPRNPVA</sequence>
<dbReference type="OrthoDB" id="550113at2759"/>
<comment type="function">
    <text evidence="10">Component of the transition zone in primary cilia. Required for ciliogenesis.</text>
</comment>
<accession>A0A8K0EVI0</accession>
<evidence type="ECO:0000256" key="3">
    <source>
        <dbReference type="ARBA" id="ARBA00008783"/>
    </source>
</evidence>
<dbReference type="EMBL" id="OV696691">
    <property type="protein sequence ID" value="CAH1267960.1"/>
    <property type="molecule type" value="Genomic_DNA"/>
</dbReference>
<feature type="transmembrane region" description="Helical" evidence="12">
    <location>
        <begin position="361"/>
        <end position="378"/>
    </location>
</feature>
<keyword evidence="4 12" id="KW-0812">Transmembrane</keyword>
<evidence type="ECO:0000256" key="5">
    <source>
        <dbReference type="ARBA" id="ARBA00022794"/>
    </source>
</evidence>
<evidence type="ECO:0000256" key="7">
    <source>
        <dbReference type="ARBA" id="ARBA00023069"/>
    </source>
</evidence>
<name>A0A8K0EVI0_BRALA</name>
<protein>
    <submittedName>
        <fullName evidence="13">TMEM237 protein</fullName>
    </submittedName>
</protein>
<comment type="similarity">
    <text evidence="3">Belongs to the TMEM237 family.</text>
</comment>
<dbReference type="GO" id="GO:0035869">
    <property type="term" value="C:ciliary transition zone"/>
    <property type="evidence" value="ECO:0007669"/>
    <property type="project" value="TreeGrafter"/>
</dbReference>
<evidence type="ECO:0000256" key="2">
    <source>
        <dbReference type="ARBA" id="ARBA00004141"/>
    </source>
</evidence>
<organism evidence="13 14">
    <name type="scientific">Branchiostoma lanceolatum</name>
    <name type="common">Common lancelet</name>
    <name type="synonym">Amphioxus lanceolatum</name>
    <dbReference type="NCBI Taxonomy" id="7740"/>
    <lineage>
        <taxon>Eukaryota</taxon>
        <taxon>Metazoa</taxon>
        <taxon>Chordata</taxon>
        <taxon>Cephalochordata</taxon>
        <taxon>Leptocardii</taxon>
        <taxon>Amphioxiformes</taxon>
        <taxon>Branchiostomatidae</taxon>
        <taxon>Branchiostoma</taxon>
    </lineage>
</organism>
<keyword evidence="9" id="KW-0966">Cell projection</keyword>
<evidence type="ECO:0000256" key="6">
    <source>
        <dbReference type="ARBA" id="ARBA00022989"/>
    </source>
</evidence>
<evidence type="ECO:0000256" key="8">
    <source>
        <dbReference type="ARBA" id="ARBA00023136"/>
    </source>
</evidence>
<comment type="subcellular location">
    <subcellularLocation>
        <location evidence="1">Cell projection</location>
        <location evidence="1">Cilium</location>
    </subcellularLocation>
    <subcellularLocation>
        <location evidence="2">Membrane</location>
        <topology evidence="2">Multi-pass membrane protein</topology>
    </subcellularLocation>
</comment>
<dbReference type="GO" id="GO:0060271">
    <property type="term" value="P:cilium assembly"/>
    <property type="evidence" value="ECO:0007669"/>
    <property type="project" value="TreeGrafter"/>
</dbReference>
<feature type="compositionally biased region" description="Acidic residues" evidence="11">
    <location>
        <begin position="183"/>
        <end position="193"/>
    </location>
</feature>
<evidence type="ECO:0000313" key="13">
    <source>
        <dbReference type="EMBL" id="CAH1267960.1"/>
    </source>
</evidence>
<proteinExistence type="inferred from homology"/>
<dbReference type="AlphaFoldDB" id="A0A8K0EVI0"/>
<keyword evidence="5" id="KW-0970">Cilium biogenesis/degradation</keyword>
<dbReference type="Proteomes" id="UP000838412">
    <property type="component" value="Chromosome 6"/>
</dbReference>
<feature type="compositionally biased region" description="Basic and acidic residues" evidence="11">
    <location>
        <begin position="114"/>
        <end position="134"/>
    </location>
</feature>
<feature type="compositionally biased region" description="Low complexity" evidence="11">
    <location>
        <begin position="51"/>
        <end position="62"/>
    </location>
</feature>
<feature type="transmembrane region" description="Helical" evidence="12">
    <location>
        <begin position="318"/>
        <end position="341"/>
    </location>
</feature>
<keyword evidence="6 12" id="KW-1133">Transmembrane helix</keyword>
<evidence type="ECO:0000256" key="12">
    <source>
        <dbReference type="SAM" id="Phobius"/>
    </source>
</evidence>
<dbReference type="PANTHER" id="PTHR28388:SF1">
    <property type="entry name" value="TRANSMEMBRANE PROTEIN 237"/>
    <property type="match status" value="1"/>
</dbReference>
<dbReference type="GO" id="GO:0016020">
    <property type="term" value="C:membrane"/>
    <property type="evidence" value="ECO:0007669"/>
    <property type="project" value="UniProtKB-SubCell"/>
</dbReference>
<feature type="compositionally biased region" description="Basic residues" evidence="11">
    <location>
        <begin position="205"/>
        <end position="214"/>
    </location>
</feature>
<evidence type="ECO:0000256" key="1">
    <source>
        <dbReference type="ARBA" id="ARBA00004138"/>
    </source>
</evidence>